<feature type="region of interest" description="Disordered" evidence="1">
    <location>
        <begin position="1"/>
        <end position="65"/>
    </location>
</feature>
<feature type="compositionally biased region" description="Polar residues" evidence="1">
    <location>
        <begin position="83"/>
        <end position="103"/>
    </location>
</feature>
<feature type="region of interest" description="Disordered" evidence="1">
    <location>
        <begin position="78"/>
        <end position="103"/>
    </location>
</feature>
<feature type="compositionally biased region" description="Polar residues" evidence="1">
    <location>
        <begin position="8"/>
        <end position="22"/>
    </location>
</feature>
<evidence type="ECO:0000256" key="1">
    <source>
        <dbReference type="SAM" id="MobiDB-lite"/>
    </source>
</evidence>
<reference evidence="2 3" key="1">
    <citation type="submission" date="2024-02" db="EMBL/GenBank/DDBJ databases">
        <authorList>
            <person name="Chen Y."/>
            <person name="Shah S."/>
            <person name="Dougan E. K."/>
            <person name="Thang M."/>
            <person name="Chan C."/>
        </authorList>
    </citation>
    <scope>NUCLEOTIDE SEQUENCE [LARGE SCALE GENOMIC DNA]</scope>
</reference>
<dbReference type="InterPro" id="IPR011992">
    <property type="entry name" value="EF-hand-dom_pair"/>
</dbReference>
<dbReference type="SUPFAM" id="SSF47473">
    <property type="entry name" value="EF-hand"/>
    <property type="match status" value="1"/>
</dbReference>
<dbReference type="EMBL" id="CAXAMN010018890">
    <property type="protein sequence ID" value="CAK9053292.1"/>
    <property type="molecule type" value="Genomic_DNA"/>
</dbReference>
<comment type="caution">
    <text evidence="2">The sequence shown here is derived from an EMBL/GenBank/DDBJ whole genome shotgun (WGS) entry which is preliminary data.</text>
</comment>
<organism evidence="2 3">
    <name type="scientific">Durusdinium trenchii</name>
    <dbReference type="NCBI Taxonomy" id="1381693"/>
    <lineage>
        <taxon>Eukaryota</taxon>
        <taxon>Sar</taxon>
        <taxon>Alveolata</taxon>
        <taxon>Dinophyceae</taxon>
        <taxon>Suessiales</taxon>
        <taxon>Symbiodiniaceae</taxon>
        <taxon>Durusdinium</taxon>
    </lineage>
</organism>
<evidence type="ECO:0008006" key="4">
    <source>
        <dbReference type="Google" id="ProtNLM"/>
    </source>
</evidence>
<accession>A0ABP0MP72</accession>
<keyword evidence="3" id="KW-1185">Reference proteome</keyword>
<dbReference type="Gene3D" id="1.10.238.10">
    <property type="entry name" value="EF-hand"/>
    <property type="match status" value="1"/>
</dbReference>
<sequence>MRSRAGSMDSTARSGSATNAFRSTAPVLLGRLRPKQLLGDVRSVEEEKLHPTPTPEKLSRRPPGLRIPRRLVGVPVELPTPRTALSSRATSRGSVGSMESTRSGRFMSERLDEAVERPDDPESQVEAAREPAAFKPLQTWTRLRPRELAPMPNMEALLGIGPAISLGHGLLWPGSFQEYAMGWMPGMNIAGVALGLAEFGRLLRDQRVNLDYAARSRVCELACGRGALGIDFPSFLGLVEETARKATFAEDLSASEPWRRNTARSKNGPDEVALRVLRAVFNSYDVGRRGELAREDYMRLLRDRGQVPRTPEEVSDLRRQLAFCREDGLPGALDFTAFLRFLVFLSGR</sequence>
<protein>
    <recommendedName>
        <fullName evidence="4">EF-hand domain-containing protein</fullName>
    </recommendedName>
</protein>
<name>A0ABP0MP72_9DINO</name>
<gene>
    <name evidence="2" type="ORF">CCMP2556_LOCUS26792</name>
</gene>
<dbReference type="Proteomes" id="UP001642484">
    <property type="component" value="Unassembled WGS sequence"/>
</dbReference>
<proteinExistence type="predicted"/>
<evidence type="ECO:0000313" key="2">
    <source>
        <dbReference type="EMBL" id="CAK9053292.1"/>
    </source>
</evidence>
<evidence type="ECO:0000313" key="3">
    <source>
        <dbReference type="Proteomes" id="UP001642484"/>
    </source>
</evidence>